<sequence length="99" mass="10473">MPSAGAICNATEGCAWIDVCDTDILYANGDLPVGCARISAKKDRVEFGSRSFDGASNRDVYIIRNNQVVGKFDNNGLTVYGTITSTGGFSTNSALRATK</sequence>
<dbReference type="RefSeq" id="WP_250024511.1">
    <property type="nucleotide sequence ID" value="NZ_CP097330.1"/>
</dbReference>
<dbReference type="EMBL" id="CP097330">
    <property type="protein sequence ID" value="URF02780.1"/>
    <property type="molecule type" value="Genomic_DNA"/>
</dbReference>
<dbReference type="KEGG" id="ccam:M5D45_09355"/>
<dbReference type="Proteomes" id="UP001056132">
    <property type="component" value="Chromosome 1"/>
</dbReference>
<gene>
    <name evidence="1" type="ORF">M5D45_09355</name>
</gene>
<proteinExistence type="predicted"/>
<protein>
    <submittedName>
        <fullName evidence="1">Uncharacterized protein</fullName>
    </submittedName>
</protein>
<dbReference type="AlphaFoldDB" id="A0AAE9HYA3"/>
<accession>A0AAE9HYA3</accession>
<organism evidence="1 2">
    <name type="scientific">Cupriavidus campinensis</name>
    <dbReference type="NCBI Taxonomy" id="151783"/>
    <lineage>
        <taxon>Bacteria</taxon>
        <taxon>Pseudomonadati</taxon>
        <taxon>Pseudomonadota</taxon>
        <taxon>Betaproteobacteria</taxon>
        <taxon>Burkholderiales</taxon>
        <taxon>Burkholderiaceae</taxon>
        <taxon>Cupriavidus</taxon>
    </lineage>
</organism>
<reference evidence="1" key="1">
    <citation type="journal article" date="2022" name="Microbiol. Resour. Announc.">
        <title>Genome Sequence of Cupriavidus campinensis Strain G5, a Member of a Bacterial Consortium Capable of Polyethylene Degradation.</title>
        <authorList>
            <person name="Schneider B."/>
            <person name="Pfeiffer F."/>
            <person name="Dyall-Smith M."/>
            <person name="Kunte H.J."/>
        </authorList>
    </citation>
    <scope>NUCLEOTIDE SEQUENCE</scope>
    <source>
        <strain evidence="1">G5</strain>
    </source>
</reference>
<evidence type="ECO:0000313" key="1">
    <source>
        <dbReference type="EMBL" id="URF02780.1"/>
    </source>
</evidence>
<reference evidence="1" key="2">
    <citation type="submission" date="2022-05" db="EMBL/GenBank/DDBJ databases">
        <authorList>
            <person name="Kunte H.-J."/>
        </authorList>
    </citation>
    <scope>NUCLEOTIDE SEQUENCE</scope>
    <source>
        <strain evidence="1">G5</strain>
    </source>
</reference>
<name>A0AAE9HYA3_9BURK</name>
<evidence type="ECO:0000313" key="2">
    <source>
        <dbReference type="Proteomes" id="UP001056132"/>
    </source>
</evidence>